<dbReference type="InterPro" id="IPR022622">
    <property type="entry name" value="DUF3492"/>
</dbReference>
<evidence type="ECO:0000313" key="3">
    <source>
        <dbReference type="EMBL" id="NEK24975.1"/>
    </source>
</evidence>
<dbReference type="NCBIfam" id="NF038011">
    <property type="entry name" value="PelF"/>
    <property type="match status" value="1"/>
</dbReference>
<proteinExistence type="predicted"/>
<feature type="domain" description="DUF3492" evidence="2">
    <location>
        <begin position="7"/>
        <end position="289"/>
    </location>
</feature>
<feature type="domain" description="Glycosyl transferase family 1" evidence="1">
    <location>
        <begin position="310"/>
        <end position="477"/>
    </location>
</feature>
<dbReference type="Gene3D" id="3.40.50.2000">
    <property type="entry name" value="Glycogen Phosphorylase B"/>
    <property type="match status" value="2"/>
</dbReference>
<dbReference type="RefSeq" id="WP_164356129.1">
    <property type="nucleotide sequence ID" value="NZ_JAABNT010000030.1"/>
</dbReference>
<dbReference type="Proteomes" id="UP000468591">
    <property type="component" value="Unassembled WGS sequence"/>
</dbReference>
<evidence type="ECO:0000259" key="1">
    <source>
        <dbReference type="Pfam" id="PF00534"/>
    </source>
</evidence>
<dbReference type="AlphaFoldDB" id="A0A6P0CJ18"/>
<dbReference type="InterPro" id="IPR001296">
    <property type="entry name" value="Glyco_trans_1"/>
</dbReference>
<keyword evidence="4" id="KW-1185">Reference proteome</keyword>
<name>A0A6P0CJ18_9RHOB</name>
<evidence type="ECO:0000313" key="4">
    <source>
        <dbReference type="Proteomes" id="UP000468591"/>
    </source>
</evidence>
<accession>A0A6P0CJ18</accession>
<evidence type="ECO:0000259" key="2">
    <source>
        <dbReference type="Pfam" id="PF11997"/>
    </source>
</evidence>
<dbReference type="InterPro" id="IPR047691">
    <property type="entry name" value="PelF-like"/>
</dbReference>
<organism evidence="3 4">
    <name type="scientific">Sulfitobacter sediminilitoris</name>
    <dbReference type="NCBI Taxonomy" id="2698830"/>
    <lineage>
        <taxon>Bacteria</taxon>
        <taxon>Pseudomonadati</taxon>
        <taxon>Pseudomonadota</taxon>
        <taxon>Alphaproteobacteria</taxon>
        <taxon>Rhodobacterales</taxon>
        <taxon>Roseobacteraceae</taxon>
        <taxon>Sulfitobacter</taxon>
    </lineage>
</organism>
<gene>
    <name evidence="3" type="ORF">GV827_21635</name>
</gene>
<dbReference type="EMBL" id="JAABNT010000030">
    <property type="protein sequence ID" value="NEK24975.1"/>
    <property type="molecule type" value="Genomic_DNA"/>
</dbReference>
<dbReference type="PANTHER" id="PTHR12526:SF608">
    <property type="entry name" value="PELF"/>
    <property type="match status" value="1"/>
</dbReference>
<comment type="caution">
    <text evidence="3">The sequence shown here is derived from an EMBL/GenBank/DDBJ whole genome shotgun (WGS) entry which is preliminary data.</text>
</comment>
<dbReference type="SUPFAM" id="SSF53756">
    <property type="entry name" value="UDP-Glycosyltransferase/glycogen phosphorylase"/>
    <property type="match status" value="1"/>
</dbReference>
<sequence length="502" mass="54996">MTAARRADVCIVVEGCYPFVLGGVSSWLDWLIRTQPKMTFAIVAITADDQPRETKYSLPDNVIDFRTLPLMPRPRRLRMGRPKIEGAAYGDALTQLWSSGDPNAFDTLCDLALTPVGRELPASPWHASQPDHADLVSSAVAWDAIKNCTRRLAPEASFSDAFWAWRTLVGGLISVLTAPVPEARIYHAISTGYAGLYAARAARQMNAQTVITEHGIYTNERRIDLVVADWLEDRVHKGFALEDTRREVRDLWKDMFDAFARVAYARADRITTLYSANQSFQRALGAKEDRMAVIPNGIMLEKFAGLERPSNKPRPVVGLIGRVVPIKDIEACIRTAAVIRDTVPDVEVLIIGPTDEDPIYFASCQRRVLELGLENTVRFTGKLNIFEILPSLDVMLLTSISEAQPLVLLEAGAAGIPCVATDVGSCREILEGATGETPSLGRGGLIAPPMDPAALGAAVIRLLSDEKLRTTCGANLRARVEQRYSSEISSGAYAAMYRELAA</sequence>
<dbReference type="Pfam" id="PF11997">
    <property type="entry name" value="DUF3492"/>
    <property type="match status" value="1"/>
</dbReference>
<dbReference type="PANTHER" id="PTHR12526">
    <property type="entry name" value="GLYCOSYLTRANSFERASE"/>
    <property type="match status" value="1"/>
</dbReference>
<protein>
    <submittedName>
        <fullName evidence="3">DUF3492 domain-containing protein</fullName>
    </submittedName>
</protein>
<dbReference type="Pfam" id="PF00534">
    <property type="entry name" value="Glycos_transf_1"/>
    <property type="match status" value="1"/>
</dbReference>
<reference evidence="3 4" key="1">
    <citation type="submission" date="2020-01" db="EMBL/GenBank/DDBJ databases">
        <title>Sulfitobacter sediminilitoris sp. nov., isolated from a tidal flat.</title>
        <authorList>
            <person name="Park S."/>
            <person name="Yoon J.-H."/>
        </authorList>
    </citation>
    <scope>NUCLEOTIDE SEQUENCE [LARGE SCALE GENOMIC DNA]</scope>
    <source>
        <strain evidence="3 4">JBTF-M27</strain>
    </source>
</reference>